<keyword evidence="1" id="KW-0472">Membrane</keyword>
<evidence type="ECO:0000313" key="3">
    <source>
        <dbReference type="Proteomes" id="UP000320806"/>
    </source>
</evidence>
<evidence type="ECO:0000313" key="2">
    <source>
        <dbReference type="EMBL" id="TQJ14166.1"/>
    </source>
</evidence>
<comment type="caution">
    <text evidence="2">The sequence shown here is derived from an EMBL/GenBank/DDBJ whole genome shotgun (WGS) entry which is preliminary data.</text>
</comment>
<gene>
    <name evidence="2" type="ORF">FB459_1613</name>
</gene>
<reference evidence="2 3" key="1">
    <citation type="submission" date="2019-06" db="EMBL/GenBank/DDBJ databases">
        <title>Sequencing the genomes of 1000 actinobacteria strains.</title>
        <authorList>
            <person name="Klenk H.-P."/>
        </authorList>
    </citation>
    <scope>NUCLEOTIDE SEQUENCE [LARGE SCALE GENOMIC DNA]</scope>
    <source>
        <strain evidence="2 3">DSM 19828</strain>
    </source>
</reference>
<organism evidence="2 3">
    <name type="scientific">Yimella lutea</name>
    <dbReference type="NCBI Taxonomy" id="587872"/>
    <lineage>
        <taxon>Bacteria</taxon>
        <taxon>Bacillati</taxon>
        <taxon>Actinomycetota</taxon>
        <taxon>Actinomycetes</taxon>
        <taxon>Micrococcales</taxon>
        <taxon>Dermacoccaceae</taxon>
        <taxon>Yimella</taxon>
    </lineage>
</organism>
<dbReference type="PANTHER" id="PTHR41260">
    <property type="entry name" value="PROTEIN ECSC"/>
    <property type="match status" value="1"/>
</dbReference>
<dbReference type="PANTHER" id="PTHR41260:SF1">
    <property type="entry name" value="PROTEIN ECSC"/>
    <property type="match status" value="1"/>
</dbReference>
<dbReference type="Proteomes" id="UP000320806">
    <property type="component" value="Unassembled WGS sequence"/>
</dbReference>
<dbReference type="EMBL" id="VFMO01000001">
    <property type="protein sequence ID" value="TQJ14166.1"/>
    <property type="molecule type" value="Genomic_DNA"/>
</dbReference>
<sequence length="230" mass="24024">MMSHMFGFGDKKDDQKNVPVKLDSGPMGSSALGFAEKLLQVGIDGKGSFDSAQKIAAKALQDSGGDQEKAIKEIVSDTRRLAAANGFVTGLGGFVTMAVALPANVAGFYLLSTRMVAAVAHIRGYDLRDPSLRSAILLTLVGADANDIINKAGVVATGRLAGMAAQQLPPPVLMVVNKAVGFRLIGQVGEKVATRLGKAIPFAGGFIGAGMDSWMLHKVAKNAAEQFPRR</sequence>
<feature type="transmembrane region" description="Helical" evidence="1">
    <location>
        <begin position="81"/>
        <end position="101"/>
    </location>
</feature>
<keyword evidence="1" id="KW-1133">Transmembrane helix</keyword>
<keyword evidence="1" id="KW-0812">Transmembrane</keyword>
<proteinExistence type="predicted"/>
<name>A0A542EFZ4_9MICO</name>
<dbReference type="Pfam" id="PF12787">
    <property type="entry name" value="EcsC"/>
    <property type="match status" value="1"/>
</dbReference>
<dbReference type="InterPro" id="IPR024787">
    <property type="entry name" value="EcsC"/>
</dbReference>
<keyword evidence="3" id="KW-1185">Reference proteome</keyword>
<protein>
    <submittedName>
        <fullName evidence="2">EcsC family protein</fullName>
    </submittedName>
</protein>
<evidence type="ECO:0000256" key="1">
    <source>
        <dbReference type="SAM" id="Phobius"/>
    </source>
</evidence>
<accession>A0A542EFZ4</accession>
<dbReference type="AlphaFoldDB" id="A0A542EFZ4"/>